<evidence type="ECO:0000313" key="1">
    <source>
        <dbReference type="EMBL" id="BAO18846.1"/>
    </source>
</evidence>
<sequence>MQEKQMTSEKQATQSLKTQTAPAILAVPALPQGERPFEQLVAQLTKKYPEKKWLVEVVDGGDLVTFEYEGTSIQDPFMSENCVEEVDPSMYGLAVEDARQQQMFNLYGKLATVACIARLFTYEVLRGLKEDELACARERNRSEQSSFVCHTHDFCDANLLMDAAFVKCGLVDDDGVDVIGDHLHPVWNAAWDLAKHAEFRVEALPDFTIEQKSLLLQVNGHDHEELNVDASFDAWLSLQFGALV</sequence>
<name>V5YPI0_9BURK</name>
<geneLocation type="plasmid" evidence="1">
    <name>pM7012</name>
</geneLocation>
<dbReference type="AlphaFoldDB" id="V5YPI0"/>
<reference evidence="1" key="2">
    <citation type="submission" date="2024-06" db="EMBL/GenBank/DDBJ databases">
        <authorList>
            <person name="Sakai Y."/>
            <person name="Fujii T."/>
        </authorList>
    </citation>
    <scope>NUCLEOTIDE SEQUENCE</scope>
    <source>
        <strain evidence="1">M701</strain>
        <plasmid evidence="1">pM7012</plasmid>
    </source>
</reference>
<protein>
    <submittedName>
        <fullName evidence="1">Uncharacterized protein</fullName>
    </submittedName>
</protein>
<reference evidence="1" key="1">
    <citation type="journal article" date="2014" name="Microbiology">
        <title>A 2,4-dichlorophenoxyacetic acid degradation plasmid pM7012 discloses distribution of an unclassified megaplasmid group across bacterial species.</title>
        <authorList>
            <person name="Sakai Y."/>
            <person name="Ogawa N."/>
            <person name="Shimomura Y."/>
            <person name="Fujii T."/>
        </authorList>
    </citation>
    <scope>NUCLEOTIDE SEQUENCE</scope>
    <source>
        <strain evidence="1">M701</strain>
    </source>
</reference>
<organism evidence="1">
    <name type="scientific">Burkholderia sp. M701</name>
    <dbReference type="NCBI Taxonomy" id="326454"/>
    <lineage>
        <taxon>Bacteria</taxon>
        <taxon>Pseudomonadati</taxon>
        <taxon>Pseudomonadota</taxon>
        <taxon>Betaproteobacteria</taxon>
        <taxon>Burkholderiales</taxon>
        <taxon>Burkholderiaceae</taxon>
        <taxon>Burkholderia</taxon>
    </lineage>
</organism>
<dbReference type="EMBL" id="AB853026">
    <property type="protein sequence ID" value="BAO18846.1"/>
    <property type="molecule type" value="Genomic_DNA"/>
</dbReference>
<accession>V5YPI0</accession>
<dbReference type="RefSeq" id="WP_023842389.1">
    <property type="nucleotide sequence ID" value="NC_022995.1"/>
</dbReference>
<keyword evidence="1" id="KW-0614">Plasmid</keyword>
<proteinExistence type="predicted"/>